<accession>A0A4Y6PMC0</accession>
<sequence length="170" mass="18908">MATDQSTDASMDLREGGQAFRNRVINPMMFRAYMLVKMPVLGVTGTYLEEIDTHRCVATLPCGWTTKNLFGKTFNAAVLAAAETASVALLVLHIRNQAADVTPEMIEIDGRFGEPELEELTIRCDDGDRYADFVARAKASDEPIEETFTVHAQDARGQARHEVDITWRLS</sequence>
<organism evidence="1 2">
    <name type="scientific">Persicimonas caeni</name>
    <dbReference type="NCBI Taxonomy" id="2292766"/>
    <lineage>
        <taxon>Bacteria</taxon>
        <taxon>Deltaproteobacteria</taxon>
        <taxon>Bradymonadales</taxon>
        <taxon>Bradymonadaceae</taxon>
        <taxon>Persicimonas</taxon>
    </lineage>
</organism>
<dbReference type="SUPFAM" id="SSF54637">
    <property type="entry name" value="Thioesterase/thiol ester dehydrase-isomerase"/>
    <property type="match status" value="1"/>
</dbReference>
<proteinExistence type="predicted"/>
<dbReference type="RefSeq" id="WP_141195867.1">
    <property type="nucleotide sequence ID" value="NZ_CP041186.1"/>
</dbReference>
<accession>A0A5B8XYA2</accession>
<gene>
    <name evidence="1" type="ORF">FIV42_01045</name>
</gene>
<dbReference type="InterPro" id="IPR027961">
    <property type="entry name" value="DUF4442"/>
</dbReference>
<dbReference type="Pfam" id="PF14539">
    <property type="entry name" value="DUF4442"/>
    <property type="match status" value="1"/>
</dbReference>
<evidence type="ECO:0000313" key="2">
    <source>
        <dbReference type="Proteomes" id="UP000315995"/>
    </source>
</evidence>
<dbReference type="Gene3D" id="3.10.129.10">
    <property type="entry name" value="Hotdog Thioesterase"/>
    <property type="match status" value="1"/>
</dbReference>
<keyword evidence="2" id="KW-1185">Reference proteome</keyword>
<dbReference type="InterPro" id="IPR029069">
    <property type="entry name" value="HotDog_dom_sf"/>
</dbReference>
<reference evidence="1 2" key="1">
    <citation type="submission" date="2019-06" db="EMBL/GenBank/DDBJ databases">
        <title>Persicimonas caeni gen. nov., sp. nov., a predatory bacterium isolated from solar saltern.</title>
        <authorList>
            <person name="Wang S."/>
        </authorList>
    </citation>
    <scope>NUCLEOTIDE SEQUENCE [LARGE SCALE GENOMIC DNA]</scope>
    <source>
        <strain evidence="1 2">YN101</strain>
    </source>
</reference>
<dbReference type="Proteomes" id="UP000315995">
    <property type="component" value="Chromosome"/>
</dbReference>
<protein>
    <submittedName>
        <fullName evidence="1">DUF4442 domain-containing protein</fullName>
    </submittedName>
</protein>
<evidence type="ECO:0000313" key="1">
    <source>
        <dbReference type="EMBL" id="QDG49369.1"/>
    </source>
</evidence>
<dbReference type="OrthoDB" id="9994731at2"/>
<name>A0A4Y6PMC0_PERCE</name>
<dbReference type="EMBL" id="CP041186">
    <property type="protein sequence ID" value="QDG49369.1"/>
    <property type="molecule type" value="Genomic_DNA"/>
</dbReference>
<dbReference type="AlphaFoldDB" id="A0A4Y6PMC0"/>